<dbReference type="EMBL" id="CACVBS010000044">
    <property type="protein sequence ID" value="CAA7264277.1"/>
    <property type="molecule type" value="Genomic_DNA"/>
</dbReference>
<dbReference type="SUPFAM" id="SSF54928">
    <property type="entry name" value="RNA-binding domain, RBD"/>
    <property type="match status" value="2"/>
</dbReference>
<organism evidence="5 6">
    <name type="scientific">Cyclocybe aegerita</name>
    <name type="common">Black poplar mushroom</name>
    <name type="synonym">Agrocybe aegerita</name>
    <dbReference type="NCBI Taxonomy" id="1973307"/>
    <lineage>
        <taxon>Eukaryota</taxon>
        <taxon>Fungi</taxon>
        <taxon>Dikarya</taxon>
        <taxon>Basidiomycota</taxon>
        <taxon>Agaricomycotina</taxon>
        <taxon>Agaricomycetes</taxon>
        <taxon>Agaricomycetidae</taxon>
        <taxon>Agaricales</taxon>
        <taxon>Agaricineae</taxon>
        <taxon>Bolbitiaceae</taxon>
        <taxon>Cyclocybe</taxon>
    </lineage>
</organism>
<keyword evidence="6" id="KW-1185">Reference proteome</keyword>
<dbReference type="Gene3D" id="3.30.70.330">
    <property type="match status" value="3"/>
</dbReference>
<evidence type="ECO:0000256" key="2">
    <source>
        <dbReference type="PROSITE-ProRule" id="PRU00176"/>
    </source>
</evidence>
<accession>A0A8S0WK00</accession>
<protein>
    <recommendedName>
        <fullName evidence="4">RRM domain-containing protein</fullName>
    </recommendedName>
</protein>
<dbReference type="InterPro" id="IPR012677">
    <property type="entry name" value="Nucleotide-bd_a/b_plait_sf"/>
</dbReference>
<keyword evidence="1 2" id="KW-0694">RNA-binding</keyword>
<dbReference type="AlphaFoldDB" id="A0A8S0WK00"/>
<dbReference type="CDD" id="cd00590">
    <property type="entry name" value="RRM_SF"/>
    <property type="match status" value="2"/>
</dbReference>
<dbReference type="SMART" id="SM00360">
    <property type="entry name" value="RRM"/>
    <property type="match status" value="3"/>
</dbReference>
<dbReference type="GO" id="GO:0005634">
    <property type="term" value="C:nucleus"/>
    <property type="evidence" value="ECO:0007669"/>
    <property type="project" value="TreeGrafter"/>
</dbReference>
<evidence type="ECO:0000259" key="4">
    <source>
        <dbReference type="PROSITE" id="PS50102"/>
    </source>
</evidence>
<dbReference type="PANTHER" id="PTHR48025:SF1">
    <property type="entry name" value="RRM DOMAIN-CONTAINING PROTEIN"/>
    <property type="match status" value="1"/>
</dbReference>
<gene>
    <name evidence="5" type="ORF">AAE3_LOCUS6509</name>
</gene>
<evidence type="ECO:0000256" key="1">
    <source>
        <dbReference type="ARBA" id="ARBA00022884"/>
    </source>
</evidence>
<dbReference type="OrthoDB" id="6159137at2759"/>
<dbReference type="Proteomes" id="UP000467700">
    <property type="component" value="Unassembled WGS sequence"/>
</dbReference>
<proteinExistence type="predicted"/>
<dbReference type="InterPro" id="IPR000504">
    <property type="entry name" value="RRM_dom"/>
</dbReference>
<comment type="caution">
    <text evidence="5">The sequence shown here is derived from an EMBL/GenBank/DDBJ whole genome shotgun (WGS) entry which is preliminary data.</text>
</comment>
<dbReference type="InterPro" id="IPR050502">
    <property type="entry name" value="Euk_RNA-bind_prot"/>
</dbReference>
<name>A0A8S0WK00_CYCAE</name>
<sequence length="495" mass="53750">MQGVKYRFGRGPHSLSLSSMSPFGLQNANGGNGLLRYNSRPTNSISIENIPDHVERRELVSLFGTLIGEVRSFQDIRDGPSPRLEITFNDQDSASKALCMNGYTVAGSPLTVSALTMSSPIPRAVKRSTDDRRNLYVLGLPFALTKNDFTAIFSPYGTVVHCVILATVDNSSRRRGFVVMSSHEEAKNAMTALTRTQIKGHTLDVSWAVVQRSQGFLDGGDRGVLVDSRSQLPSPSPKPLHETRSRASSDTSDSSLGSHDADLPSLMPSSSPTASLLVCNLPTLFFSQAQDLHPLFVPFGNVEKLEIIQVSPLGTLSVFVQYSSVTAGQEAKDSLTGQIYGSCQLEARYVKYSNTTATLTPSLTPTFSATGISTPDRILDPLPPVDYFSHSRGELLNQASSFVHPMKTSSSFNPFGPPLSRHNSFTARQRTQSTFSAIQSATSHGVYDFNDPLLTSTGSRWSTEQPYGTMTNLQRQCAHPKPLQLGNTVYQSSAA</sequence>
<feature type="domain" description="RRM" evidence="4">
    <location>
        <begin position="43"/>
        <end position="117"/>
    </location>
</feature>
<dbReference type="PANTHER" id="PTHR48025">
    <property type="entry name" value="OS02G0815200 PROTEIN"/>
    <property type="match status" value="1"/>
</dbReference>
<dbReference type="GO" id="GO:0003729">
    <property type="term" value="F:mRNA binding"/>
    <property type="evidence" value="ECO:0007669"/>
    <property type="project" value="TreeGrafter"/>
</dbReference>
<feature type="domain" description="RRM" evidence="4">
    <location>
        <begin position="133"/>
        <end position="210"/>
    </location>
</feature>
<dbReference type="Pfam" id="PF00076">
    <property type="entry name" value="RRM_1"/>
    <property type="match status" value="2"/>
</dbReference>
<feature type="domain" description="RRM" evidence="4">
    <location>
        <begin position="274"/>
        <end position="357"/>
    </location>
</feature>
<evidence type="ECO:0000313" key="5">
    <source>
        <dbReference type="EMBL" id="CAA7264277.1"/>
    </source>
</evidence>
<reference evidence="5 6" key="1">
    <citation type="submission" date="2020-01" db="EMBL/GenBank/DDBJ databases">
        <authorList>
            <person name="Gupta K D."/>
        </authorList>
    </citation>
    <scope>NUCLEOTIDE SEQUENCE [LARGE SCALE GENOMIC DNA]</scope>
</reference>
<evidence type="ECO:0000313" key="6">
    <source>
        <dbReference type="Proteomes" id="UP000467700"/>
    </source>
</evidence>
<evidence type="ECO:0000256" key="3">
    <source>
        <dbReference type="SAM" id="MobiDB-lite"/>
    </source>
</evidence>
<feature type="region of interest" description="Disordered" evidence="3">
    <location>
        <begin position="227"/>
        <end position="267"/>
    </location>
</feature>
<dbReference type="PROSITE" id="PS50102">
    <property type="entry name" value="RRM"/>
    <property type="match status" value="3"/>
</dbReference>
<dbReference type="InterPro" id="IPR035979">
    <property type="entry name" value="RBD_domain_sf"/>
</dbReference>